<dbReference type="RefSeq" id="WP_208004573.1">
    <property type="nucleotide sequence ID" value="NZ_JAGDFX010000004.1"/>
</dbReference>
<comment type="caution">
    <text evidence="2">The sequence shown here is derived from an EMBL/GenBank/DDBJ whole genome shotgun (WGS) entry which is preliminary data.</text>
</comment>
<evidence type="ECO:0000313" key="3">
    <source>
        <dbReference type="Proteomes" id="UP000664882"/>
    </source>
</evidence>
<feature type="chain" id="PRO_5046193714" evidence="1">
    <location>
        <begin position="25"/>
        <end position="717"/>
    </location>
</feature>
<evidence type="ECO:0000313" key="2">
    <source>
        <dbReference type="EMBL" id="MBO1518823.1"/>
    </source>
</evidence>
<dbReference type="Proteomes" id="UP000664882">
    <property type="component" value="Unassembled WGS sequence"/>
</dbReference>
<feature type="signal peptide" evidence="1">
    <location>
        <begin position="1"/>
        <end position="24"/>
    </location>
</feature>
<organism evidence="2 3">
    <name type="scientific">Oceanisphaera pacifica</name>
    <dbReference type="NCBI Taxonomy" id="2818389"/>
    <lineage>
        <taxon>Bacteria</taxon>
        <taxon>Pseudomonadati</taxon>
        <taxon>Pseudomonadota</taxon>
        <taxon>Gammaproteobacteria</taxon>
        <taxon>Aeromonadales</taxon>
        <taxon>Aeromonadaceae</taxon>
        <taxon>Oceanisphaera</taxon>
    </lineage>
</organism>
<keyword evidence="1" id="KW-0732">Signal</keyword>
<dbReference type="EMBL" id="JAGDFX010000004">
    <property type="protein sequence ID" value="MBO1518823.1"/>
    <property type="molecule type" value="Genomic_DNA"/>
</dbReference>
<keyword evidence="3" id="KW-1185">Reference proteome</keyword>
<reference evidence="2 3" key="1">
    <citation type="submission" date="2021-03" db="EMBL/GenBank/DDBJ databases">
        <title>Oceanisphaera sp. nov., isolated from the intestine.</title>
        <authorList>
            <person name="Zhao L.-H."/>
            <person name="Shi L.-F."/>
        </authorList>
    </citation>
    <scope>NUCLEOTIDE SEQUENCE [LARGE SCALE GENOMIC DNA]</scope>
    <source>
        <strain evidence="2 3">DM8</strain>
    </source>
</reference>
<proteinExistence type="predicted"/>
<accession>A0ABS3NEK7</accession>
<dbReference type="InterPro" id="IPR010344">
    <property type="entry name" value="YbjH"/>
</dbReference>
<sequence length="717" mass="79873">MKPIFHYAALATAINLVLHSTAYAEQALTPFATQPSQSDFGGVGLIQMPSARMNKEGEFSVNYFDTDQYRRYSLSLQLFPWLESTVRYVDVRTRKYSDNPDFSGDQTLKDKGIDAKVRLLKESQWLPELSVGARDLGGTGLFASEFVAANKRFGPLDFTVGMGWGYLGSRDNISNPFCEASDRFCDRPQGTLGSGGKFDVNKMFRGPAALFGGVEYQTPWQPLRLKLEYDSNDYKNGNGNGKQEPALGQTVGGLPVDAPVNVGAVYRAFDWLDVHANYQRGNTFGFGVTMRTNFNELTPSWNDVSHPNYDAKQQPEAGQADWGRLQGDLAENAGYKRTRIYQDNSTLVVSGEQTKYRDRSEAQARAAVLLANQVPADIKQVQLIERKKNLDLSAQEFDMTKLRLAADNAYIGADVTDAMTAIEPKQYASATPLAEHKQRVRYGISPVLKQSLGGPESFYMYQVGFNANAEADISKQWLVSAGLYVNLLDNYDKWDENYNGYTDNTPALPQVRTLIRKYVSDNPVRLDNAQLTWMDRVTDDWYAQAYGGYLEMMYAGVGGEVLYRPANSKWALGANLNHVKQRDYDSQFGMLDYSVNTGHVSGYVEMPWLEDTLLQVHAGQYLAGDKGATFDISHKFDSGVIAGAFATFTDVSSDEFGEGSFNKGFYLSIPFDIMTVKPSTSRASISWVPLTRDGGQMVGRKYSLYNLTDARAPYYGL</sequence>
<gene>
    <name evidence="2" type="ORF">J3U76_04065</name>
</gene>
<name>A0ABS3NEK7_9GAMM</name>
<protein>
    <submittedName>
        <fullName evidence="2">YjbH domain-containing protein</fullName>
    </submittedName>
</protein>
<evidence type="ECO:0000256" key="1">
    <source>
        <dbReference type="SAM" id="SignalP"/>
    </source>
</evidence>
<dbReference type="Pfam" id="PF06082">
    <property type="entry name" value="YjbH"/>
    <property type="match status" value="1"/>
</dbReference>